<dbReference type="PROSITE" id="PS51257">
    <property type="entry name" value="PROKAR_LIPOPROTEIN"/>
    <property type="match status" value="1"/>
</dbReference>
<dbReference type="RefSeq" id="WP_243394323.1">
    <property type="nucleotide sequence ID" value="NZ_NMWT01000010.1"/>
</dbReference>
<sequence>MGKTVKVIIGVVIIVACVATGVFGRSIIDGFLNPHPTLTNTVVAKQLEKIQDLTTAKETDFGFEKYDEGGVAFINKKSFTMFYSYEARAGIDLGKADISVDNEKKTIDITLPAPTIQSVSVNPDTLQFFDQQSSILNSSDVGDAATALQDAKKSAEKKLNKGELLTTANEQAKDVIERMYSPIAETDGYTVDVTTTDPKS</sequence>
<dbReference type="Proteomes" id="UP000235034">
    <property type="component" value="Unassembled WGS sequence"/>
</dbReference>
<evidence type="ECO:0000313" key="2">
    <source>
        <dbReference type="Proteomes" id="UP000235034"/>
    </source>
</evidence>
<protein>
    <recommendedName>
        <fullName evidence="3">DUF4230 domain-containing protein</fullName>
    </recommendedName>
</protein>
<organism evidence="1 2">
    <name type="scientific">Bifidobacterium parmae</name>
    <dbReference type="NCBI Taxonomy" id="361854"/>
    <lineage>
        <taxon>Bacteria</taxon>
        <taxon>Bacillati</taxon>
        <taxon>Actinomycetota</taxon>
        <taxon>Actinomycetes</taxon>
        <taxon>Bifidobacteriales</taxon>
        <taxon>Bifidobacteriaceae</taxon>
        <taxon>Bifidobacterium</taxon>
    </lineage>
</organism>
<gene>
    <name evidence="1" type="ORF">Uis4E_0905</name>
</gene>
<evidence type="ECO:0000313" key="1">
    <source>
        <dbReference type="EMBL" id="PLS28968.1"/>
    </source>
</evidence>
<dbReference type="AlphaFoldDB" id="A0A2N5J441"/>
<accession>A0A2N5J441</accession>
<dbReference type="Pfam" id="PF14014">
    <property type="entry name" value="DUF4230"/>
    <property type="match status" value="1"/>
</dbReference>
<comment type="caution">
    <text evidence="1">The sequence shown here is derived from an EMBL/GenBank/DDBJ whole genome shotgun (WGS) entry which is preliminary data.</text>
</comment>
<proteinExistence type="predicted"/>
<dbReference type="EMBL" id="NMWT01000010">
    <property type="protein sequence ID" value="PLS28968.1"/>
    <property type="molecule type" value="Genomic_DNA"/>
</dbReference>
<keyword evidence="2" id="KW-1185">Reference proteome</keyword>
<evidence type="ECO:0008006" key="3">
    <source>
        <dbReference type="Google" id="ProtNLM"/>
    </source>
</evidence>
<reference evidence="1 2" key="1">
    <citation type="submission" date="2017-07" db="EMBL/GenBank/DDBJ databases">
        <title>Bifidobacterium novel species.</title>
        <authorList>
            <person name="Lugli G.A."/>
            <person name="Milani C."/>
            <person name="Duranti S."/>
            <person name="Mangifesta M."/>
        </authorList>
    </citation>
    <scope>NUCLEOTIDE SEQUENCE [LARGE SCALE GENOMIC DNA]</scope>
    <source>
        <strain evidence="1 2">77</strain>
    </source>
</reference>
<name>A0A2N5J441_9BIFI</name>
<dbReference type="InterPro" id="IPR025324">
    <property type="entry name" value="DUF4230"/>
</dbReference>